<name>A0A2J6R891_HYAVF</name>
<evidence type="ECO:0000313" key="3">
    <source>
        <dbReference type="EMBL" id="PMD34710.1"/>
    </source>
</evidence>
<dbReference type="EMBL" id="KZ613953">
    <property type="protein sequence ID" value="PMD34710.1"/>
    <property type="molecule type" value="Genomic_DNA"/>
</dbReference>
<dbReference type="OrthoDB" id="3544602at2759"/>
<protein>
    <submittedName>
        <fullName evidence="3">Uncharacterized protein</fullName>
    </submittedName>
</protein>
<feature type="compositionally biased region" description="Acidic residues" evidence="2">
    <location>
        <begin position="264"/>
        <end position="273"/>
    </location>
</feature>
<dbReference type="AlphaFoldDB" id="A0A2J6R891"/>
<reference evidence="3 4" key="1">
    <citation type="submission" date="2016-04" db="EMBL/GenBank/DDBJ databases">
        <title>A degradative enzymes factory behind the ericoid mycorrhizal symbiosis.</title>
        <authorList>
            <consortium name="DOE Joint Genome Institute"/>
            <person name="Martino E."/>
            <person name="Morin E."/>
            <person name="Grelet G."/>
            <person name="Kuo A."/>
            <person name="Kohler A."/>
            <person name="Daghino S."/>
            <person name="Barry K."/>
            <person name="Choi C."/>
            <person name="Cichocki N."/>
            <person name="Clum A."/>
            <person name="Copeland A."/>
            <person name="Hainaut M."/>
            <person name="Haridas S."/>
            <person name="Labutti K."/>
            <person name="Lindquist E."/>
            <person name="Lipzen A."/>
            <person name="Khouja H.-R."/>
            <person name="Murat C."/>
            <person name="Ohm R."/>
            <person name="Olson A."/>
            <person name="Spatafora J."/>
            <person name="Veneault-Fourrey C."/>
            <person name="Henrissat B."/>
            <person name="Grigoriev I."/>
            <person name="Martin F."/>
            <person name="Perotto S."/>
        </authorList>
    </citation>
    <scope>NUCLEOTIDE SEQUENCE [LARGE SCALE GENOMIC DNA]</scope>
    <source>
        <strain evidence="3 4">F</strain>
    </source>
</reference>
<sequence length="813" mass="88758">MRTLDGLVGANGKPGRIDILVKGGEKALIEFTKHDELADGSTVKCYVLTAPGDIISVDITAGAQTADVFDLEVDGILRASLVSKALAKPFHGSINKVCYKAKAKPGKKGGDGAKYCGMKVQHHATFDRDGTPSAVSSLIIKAWRKKRAPDAAIEADVAQFFSWEEYASWKELKHCIKEGPKPPFEIDFIDSTKLGKRQREKMDEIPKRDYSQYSLIATFIFELQSTSNLTTLGFEDVSVYVPTPLPAKPPRAKKEPKTKKTQAEVDDEDEDDGASTIGGLEDSKKDDGNMASVSDSDDEPEPRWVPKSKAFKLHSEEPKPKATKPAKSTKPKAPLATFEPPPSASEVLGLLMPYKPKTAPSKEEVSRSLAFSRAQLFSGVPVGTQNSSNENIEAEALASTSDTTAAPYNAVNTSVPIIPRDSKVETLSKENESTTGDVSNPSRKGFVLHGEVGGPARRAFLARGNAQENESRLESDSQVDVATITDTTKMTPQNTFTAINHKVVWVADSMTRATSPVYESPAVEPLTPPVSAKKPLLGRDDLQDGHHFISSPIRSFSLPPSIELNKPSTFSQATTALTQYGPTQNSEPPVDLDKVVENLEAMSRKSGLITNRAASPALSEATEVADPMEVMESVRNSQRATFGSSDSQREITDYYQNVSCEKSSRNILGSPILGSLKQSSEDVSMLDIKSGDVREQVRESWKHKSPTPSSSFSFPHAEKRKADAITGREKLDGGHAQKFQKTAEFEQKMLAAKAKLAAATDRKLRLEREKRDALELKKKNDEVEALLRQAEEMEQTNNELEAEINALNEINLL</sequence>
<keyword evidence="1" id="KW-0175">Coiled coil</keyword>
<keyword evidence="4" id="KW-1185">Reference proteome</keyword>
<feature type="region of interest" description="Disordered" evidence="2">
    <location>
        <begin position="426"/>
        <end position="445"/>
    </location>
</feature>
<evidence type="ECO:0000256" key="2">
    <source>
        <dbReference type="SAM" id="MobiDB-lite"/>
    </source>
</evidence>
<evidence type="ECO:0000256" key="1">
    <source>
        <dbReference type="SAM" id="Coils"/>
    </source>
</evidence>
<organism evidence="3 4">
    <name type="scientific">Hyaloscypha variabilis (strain UAMH 11265 / GT02V1 / F)</name>
    <name type="common">Meliniomyces variabilis</name>
    <dbReference type="NCBI Taxonomy" id="1149755"/>
    <lineage>
        <taxon>Eukaryota</taxon>
        <taxon>Fungi</taxon>
        <taxon>Dikarya</taxon>
        <taxon>Ascomycota</taxon>
        <taxon>Pezizomycotina</taxon>
        <taxon>Leotiomycetes</taxon>
        <taxon>Helotiales</taxon>
        <taxon>Hyaloscyphaceae</taxon>
        <taxon>Hyaloscypha</taxon>
        <taxon>Hyaloscypha variabilis</taxon>
    </lineage>
</organism>
<feature type="compositionally biased region" description="Basic residues" evidence="2">
    <location>
        <begin position="250"/>
        <end position="260"/>
    </location>
</feature>
<proteinExistence type="predicted"/>
<feature type="coiled-coil region" evidence="1">
    <location>
        <begin position="749"/>
        <end position="813"/>
    </location>
</feature>
<feature type="compositionally biased region" description="Low complexity" evidence="2">
    <location>
        <begin position="706"/>
        <end position="715"/>
    </location>
</feature>
<gene>
    <name evidence="3" type="ORF">L207DRAFT_638229</name>
</gene>
<feature type="region of interest" description="Disordered" evidence="2">
    <location>
        <begin position="245"/>
        <end position="344"/>
    </location>
</feature>
<dbReference type="STRING" id="1149755.A0A2J6R891"/>
<accession>A0A2J6R891</accession>
<feature type="region of interest" description="Disordered" evidence="2">
    <location>
        <begin position="698"/>
        <end position="722"/>
    </location>
</feature>
<dbReference type="Proteomes" id="UP000235786">
    <property type="component" value="Unassembled WGS sequence"/>
</dbReference>
<feature type="compositionally biased region" description="Polar residues" evidence="2">
    <location>
        <begin position="433"/>
        <end position="442"/>
    </location>
</feature>
<feature type="compositionally biased region" description="Basic residues" evidence="2">
    <location>
        <begin position="321"/>
        <end position="330"/>
    </location>
</feature>
<evidence type="ECO:0000313" key="4">
    <source>
        <dbReference type="Proteomes" id="UP000235786"/>
    </source>
</evidence>